<keyword evidence="1" id="KW-0812">Transmembrane</keyword>
<keyword evidence="1" id="KW-1133">Transmembrane helix</keyword>
<proteinExistence type="predicted"/>
<organism evidence="2 3">
    <name type="scientific">Candidatus Propionivibrio aalborgensis</name>
    <dbReference type="NCBI Taxonomy" id="1860101"/>
    <lineage>
        <taxon>Bacteria</taxon>
        <taxon>Pseudomonadati</taxon>
        <taxon>Pseudomonadota</taxon>
        <taxon>Betaproteobacteria</taxon>
        <taxon>Rhodocyclales</taxon>
        <taxon>Rhodocyclaceae</taxon>
        <taxon>Propionivibrio</taxon>
    </lineage>
</organism>
<gene>
    <name evidence="2" type="ORF">PROAA_1060017</name>
</gene>
<protein>
    <submittedName>
        <fullName evidence="2">Putative sodium ion-translocating decarboxylase related protein</fullName>
    </submittedName>
</protein>
<evidence type="ECO:0000256" key="1">
    <source>
        <dbReference type="SAM" id="Phobius"/>
    </source>
</evidence>
<dbReference type="RefSeq" id="WP_186409436.1">
    <property type="nucleotide sequence ID" value="NZ_FLQY01000009.1"/>
</dbReference>
<name>A0A1A8XGG7_9RHOO</name>
<keyword evidence="3" id="KW-1185">Reference proteome</keyword>
<evidence type="ECO:0000313" key="3">
    <source>
        <dbReference type="Proteomes" id="UP000199600"/>
    </source>
</evidence>
<feature type="transmembrane region" description="Helical" evidence="1">
    <location>
        <begin position="12"/>
        <end position="33"/>
    </location>
</feature>
<accession>A0A1A8XGG7</accession>
<dbReference type="EMBL" id="FLQY01000009">
    <property type="protein sequence ID" value="SBT03447.1"/>
    <property type="molecule type" value="Genomic_DNA"/>
</dbReference>
<dbReference type="Proteomes" id="UP000199600">
    <property type="component" value="Unassembled WGS sequence"/>
</dbReference>
<feature type="transmembrane region" description="Helical" evidence="1">
    <location>
        <begin position="53"/>
        <end position="74"/>
    </location>
</feature>
<sequence length="105" mass="10948">MFSLAAIKAIQIYGIAIAISMLVAVLIKLLVVLTSRAEPVVKAVATVQKSADLGAVAGVPSEVVAAISAAVAVVTGPHHVLRIAESKRSWANEGRIAQHSHQPRH</sequence>
<dbReference type="AlphaFoldDB" id="A0A1A8XGG7"/>
<evidence type="ECO:0000313" key="2">
    <source>
        <dbReference type="EMBL" id="SBT03447.1"/>
    </source>
</evidence>
<reference evidence="2 3" key="1">
    <citation type="submission" date="2016-06" db="EMBL/GenBank/DDBJ databases">
        <authorList>
            <person name="Kjaerup R.B."/>
            <person name="Dalgaard T.S."/>
            <person name="Juul-Madsen H.R."/>
        </authorList>
    </citation>
    <scope>NUCLEOTIDE SEQUENCE [LARGE SCALE GENOMIC DNA]</scope>
    <source>
        <strain evidence="2">2</strain>
    </source>
</reference>
<keyword evidence="1" id="KW-0472">Membrane</keyword>